<feature type="compositionally biased region" description="Acidic residues" evidence="1">
    <location>
        <begin position="122"/>
        <end position="131"/>
    </location>
</feature>
<protein>
    <submittedName>
        <fullName evidence="2">Amiloride-sensitive sodium channel subunit gamma</fullName>
    </submittedName>
</protein>
<dbReference type="GO" id="GO:0034220">
    <property type="term" value="P:monoatomic ion transmembrane transport"/>
    <property type="evidence" value="ECO:0007669"/>
    <property type="project" value="UniProtKB-KW"/>
</dbReference>
<reference evidence="2" key="2">
    <citation type="submission" date="2014-07" db="EMBL/GenBank/DDBJ databases">
        <authorList>
            <person name="Hull J."/>
        </authorList>
    </citation>
    <scope>NUCLEOTIDE SEQUENCE</scope>
</reference>
<feature type="compositionally biased region" description="Polar residues" evidence="1">
    <location>
        <begin position="43"/>
        <end position="59"/>
    </location>
</feature>
<gene>
    <name evidence="2" type="primary">SCNN1G</name>
    <name evidence="2" type="ORF">CM83_13605</name>
    <name evidence="3" type="ORF">g.9942</name>
</gene>
<keyword evidence="2" id="KW-0407">Ion channel</keyword>
<keyword evidence="2" id="KW-0813">Transport</keyword>
<accession>A0A0A9WJA8</accession>
<keyword evidence="2" id="KW-0406">Ion transport</keyword>
<dbReference type="EMBL" id="GBHO01038659">
    <property type="protein sequence ID" value="JAG04945.1"/>
    <property type="molecule type" value="Transcribed_RNA"/>
</dbReference>
<proteinExistence type="predicted"/>
<organism evidence="2">
    <name type="scientific">Lygus hesperus</name>
    <name type="common">Western plant bug</name>
    <dbReference type="NCBI Taxonomy" id="30085"/>
    <lineage>
        <taxon>Eukaryota</taxon>
        <taxon>Metazoa</taxon>
        <taxon>Ecdysozoa</taxon>
        <taxon>Arthropoda</taxon>
        <taxon>Hexapoda</taxon>
        <taxon>Insecta</taxon>
        <taxon>Pterygota</taxon>
        <taxon>Neoptera</taxon>
        <taxon>Paraneoptera</taxon>
        <taxon>Hemiptera</taxon>
        <taxon>Heteroptera</taxon>
        <taxon>Panheteroptera</taxon>
        <taxon>Cimicomorpha</taxon>
        <taxon>Miridae</taxon>
        <taxon>Mirini</taxon>
        <taxon>Lygus</taxon>
    </lineage>
</organism>
<evidence type="ECO:0000313" key="2">
    <source>
        <dbReference type="EMBL" id="JAG04945.1"/>
    </source>
</evidence>
<feature type="region of interest" description="Disordered" evidence="1">
    <location>
        <begin position="76"/>
        <end position="131"/>
    </location>
</feature>
<dbReference type="EMBL" id="GDHC01005290">
    <property type="protein sequence ID" value="JAQ13339.1"/>
    <property type="molecule type" value="Transcribed_RNA"/>
</dbReference>
<evidence type="ECO:0000256" key="1">
    <source>
        <dbReference type="SAM" id="MobiDB-lite"/>
    </source>
</evidence>
<evidence type="ECO:0000313" key="3">
    <source>
        <dbReference type="EMBL" id="JAQ13339.1"/>
    </source>
</evidence>
<dbReference type="AlphaFoldDB" id="A0A0A9WJA8"/>
<sequence length="131" mass="13896">MSVADGNAITSVPSITASNASVFAGEGVKGSQISNLQRTVSCSSYNSSNVGTSNASNYVRSGRQKYNGYPISSDVISEQIGRNSTTTSSCSARERSQLATAMAKSRAVALSSRTSKKTQMDLQEEEAWQRL</sequence>
<feature type="compositionally biased region" description="Polar residues" evidence="1">
    <location>
        <begin position="76"/>
        <end position="91"/>
    </location>
</feature>
<name>A0A0A9WJA8_LYGHE</name>
<reference evidence="3" key="3">
    <citation type="journal article" date="2016" name="Gigascience">
        <title>De novo construction of an expanded transcriptome assembly for the western tarnished plant bug, Lygus hesperus.</title>
        <authorList>
            <person name="Tassone E.E."/>
            <person name="Geib S.M."/>
            <person name="Hall B."/>
            <person name="Fabrick J.A."/>
            <person name="Brent C.S."/>
            <person name="Hull J.J."/>
        </authorList>
    </citation>
    <scope>NUCLEOTIDE SEQUENCE</scope>
</reference>
<reference evidence="2" key="1">
    <citation type="journal article" date="2014" name="PLoS ONE">
        <title>Transcriptome-Based Identification of ABC Transporters in the Western Tarnished Plant Bug Lygus hesperus.</title>
        <authorList>
            <person name="Hull J.J."/>
            <person name="Chaney K."/>
            <person name="Geib S.M."/>
            <person name="Fabrick J.A."/>
            <person name="Brent C.S."/>
            <person name="Walsh D."/>
            <person name="Lavine L.C."/>
        </authorList>
    </citation>
    <scope>NUCLEOTIDE SEQUENCE</scope>
</reference>
<feature type="region of interest" description="Disordered" evidence="1">
    <location>
        <begin position="43"/>
        <end position="63"/>
    </location>
</feature>